<organism evidence="2 3">
    <name type="scientific">Natrinema saccharevitans</name>
    <dbReference type="NCBI Taxonomy" id="301967"/>
    <lineage>
        <taxon>Archaea</taxon>
        <taxon>Methanobacteriati</taxon>
        <taxon>Methanobacteriota</taxon>
        <taxon>Stenosarchaea group</taxon>
        <taxon>Halobacteria</taxon>
        <taxon>Halobacteriales</taxon>
        <taxon>Natrialbaceae</taxon>
        <taxon>Natrinema</taxon>
    </lineage>
</organism>
<reference evidence="3" key="1">
    <citation type="submission" date="2016-04" db="EMBL/GenBank/DDBJ databases">
        <authorList>
            <person name="Chen S.-C."/>
            <person name="Lai M.-C."/>
        </authorList>
    </citation>
    <scope>NUCLEOTIDE SEQUENCE [LARGE SCALE GENOMIC DNA]</scope>
    <source>
        <strain evidence="3">AB14</strain>
    </source>
</reference>
<comment type="caution">
    <text evidence="2">The sequence shown here is derived from an EMBL/GenBank/DDBJ whole genome shotgun (WGS) entry which is preliminary data.</text>
</comment>
<dbReference type="Proteomes" id="UP000189370">
    <property type="component" value="Unassembled WGS sequence"/>
</dbReference>
<evidence type="ECO:0000313" key="3">
    <source>
        <dbReference type="Proteomes" id="UP000189370"/>
    </source>
</evidence>
<sequence>MSESETEREWPDYSPLREVVIDADGMLALDFPARVGARPFVTYEDGTWRGVSVGPFDSTDDGETVMTTTDLDVDGQTVREWLEDARIVQLRSVQDTPLEGYDDWVYRGVGEPGEPVESASEYDPIEISDRQRERFESVREEWTDDHLPAPSDDQVLKGLLDTKEAAAEGYYDDGDSP</sequence>
<feature type="compositionally biased region" description="Basic and acidic residues" evidence="1">
    <location>
        <begin position="127"/>
        <end position="147"/>
    </location>
</feature>
<proteinExistence type="predicted"/>
<gene>
    <name evidence="2" type="ORF">A6E15_19205</name>
</gene>
<dbReference type="AlphaFoldDB" id="A0A1S8AQF8"/>
<protein>
    <submittedName>
        <fullName evidence="2">Uncharacterized protein</fullName>
    </submittedName>
</protein>
<dbReference type="EMBL" id="LWLN01000003">
    <property type="protein sequence ID" value="OLZ39093.1"/>
    <property type="molecule type" value="Genomic_DNA"/>
</dbReference>
<evidence type="ECO:0000313" key="2">
    <source>
        <dbReference type="EMBL" id="OLZ39093.1"/>
    </source>
</evidence>
<evidence type="ECO:0000256" key="1">
    <source>
        <dbReference type="SAM" id="MobiDB-lite"/>
    </source>
</evidence>
<dbReference type="STRING" id="301967.A6E15_19205"/>
<accession>A0A1S8AQF8</accession>
<feature type="region of interest" description="Disordered" evidence="1">
    <location>
        <begin position="112"/>
        <end position="156"/>
    </location>
</feature>
<name>A0A1S8AQF8_9EURY</name>
<dbReference type="RefSeq" id="WP_076148829.1">
    <property type="nucleotide sequence ID" value="NZ_LWLN01000003.1"/>
</dbReference>
<keyword evidence="3" id="KW-1185">Reference proteome</keyword>